<feature type="non-terminal residue" evidence="1">
    <location>
        <position position="1"/>
    </location>
</feature>
<dbReference type="AlphaFoldDB" id="A0A3P6TG15"/>
<keyword evidence="2" id="KW-1185">Reference proteome</keyword>
<dbReference type="EMBL" id="UYRW01002883">
    <property type="protein sequence ID" value="VDK87086.1"/>
    <property type="molecule type" value="Genomic_DNA"/>
</dbReference>
<evidence type="ECO:0000313" key="1">
    <source>
        <dbReference type="EMBL" id="VDK87086.1"/>
    </source>
</evidence>
<gene>
    <name evidence="1" type="ORF">NOO_LOCUS7727</name>
</gene>
<accession>A0A3P6TG15</accession>
<organism evidence="1 2">
    <name type="scientific">Onchocerca ochengi</name>
    <name type="common">Filarial nematode worm</name>
    <dbReference type="NCBI Taxonomy" id="42157"/>
    <lineage>
        <taxon>Eukaryota</taxon>
        <taxon>Metazoa</taxon>
        <taxon>Ecdysozoa</taxon>
        <taxon>Nematoda</taxon>
        <taxon>Chromadorea</taxon>
        <taxon>Rhabditida</taxon>
        <taxon>Spirurina</taxon>
        <taxon>Spiruromorpha</taxon>
        <taxon>Filarioidea</taxon>
        <taxon>Onchocercidae</taxon>
        <taxon>Onchocerca</taxon>
    </lineage>
</organism>
<protein>
    <submittedName>
        <fullName evidence="1">Uncharacterized protein</fullName>
    </submittedName>
</protein>
<dbReference type="Proteomes" id="UP000271087">
    <property type="component" value="Unassembled WGS sequence"/>
</dbReference>
<dbReference type="OrthoDB" id="5920525at2759"/>
<sequence>DASVHLKDEKCLNEVYQGPIMLPDLVGILPRFQMMENVVTADVEKAFL</sequence>
<name>A0A3P6TG15_ONCOC</name>
<evidence type="ECO:0000313" key="2">
    <source>
        <dbReference type="Proteomes" id="UP000271087"/>
    </source>
</evidence>
<proteinExistence type="predicted"/>
<reference evidence="1 2" key="1">
    <citation type="submission" date="2018-08" db="EMBL/GenBank/DDBJ databases">
        <authorList>
            <person name="Laetsch R D."/>
            <person name="Stevens L."/>
            <person name="Kumar S."/>
            <person name="Blaxter L. M."/>
        </authorList>
    </citation>
    <scope>NUCLEOTIDE SEQUENCE [LARGE SCALE GENOMIC DNA]</scope>
</reference>